<dbReference type="Proteomes" id="UP000308652">
    <property type="component" value="Unassembled WGS sequence"/>
</dbReference>
<organism evidence="1 2">
    <name type="scientific">Crucibulum laeve</name>
    <dbReference type="NCBI Taxonomy" id="68775"/>
    <lineage>
        <taxon>Eukaryota</taxon>
        <taxon>Fungi</taxon>
        <taxon>Dikarya</taxon>
        <taxon>Basidiomycota</taxon>
        <taxon>Agaricomycotina</taxon>
        <taxon>Agaricomycetes</taxon>
        <taxon>Agaricomycetidae</taxon>
        <taxon>Agaricales</taxon>
        <taxon>Agaricineae</taxon>
        <taxon>Nidulariaceae</taxon>
        <taxon>Crucibulum</taxon>
    </lineage>
</organism>
<dbReference type="EMBL" id="ML213683">
    <property type="protein sequence ID" value="TFK32176.1"/>
    <property type="molecule type" value="Genomic_DNA"/>
</dbReference>
<accession>A0A5C3LJU8</accession>
<dbReference type="AlphaFoldDB" id="A0A5C3LJU8"/>
<sequence length="125" mass="14470">MLTTPPVITHVERAINIDSTIKLSSSNPLLYSPGILPEHRSLSSLRAILDFENFESIAVVDEGSHNPTQAPPPSLKITRTHRPKRVNGRNQWCFYFTISREEDRTIIQKLEGFWKRWKWVMGRDV</sequence>
<name>A0A5C3LJU8_9AGAR</name>
<protein>
    <submittedName>
        <fullName evidence="1">Uncharacterized protein</fullName>
    </submittedName>
</protein>
<keyword evidence="2" id="KW-1185">Reference proteome</keyword>
<evidence type="ECO:0000313" key="1">
    <source>
        <dbReference type="EMBL" id="TFK32176.1"/>
    </source>
</evidence>
<proteinExistence type="predicted"/>
<reference evidence="1 2" key="1">
    <citation type="journal article" date="2019" name="Nat. Ecol. Evol.">
        <title>Megaphylogeny resolves global patterns of mushroom evolution.</title>
        <authorList>
            <person name="Varga T."/>
            <person name="Krizsan K."/>
            <person name="Foldi C."/>
            <person name="Dima B."/>
            <person name="Sanchez-Garcia M."/>
            <person name="Sanchez-Ramirez S."/>
            <person name="Szollosi G.J."/>
            <person name="Szarkandi J.G."/>
            <person name="Papp V."/>
            <person name="Albert L."/>
            <person name="Andreopoulos W."/>
            <person name="Angelini C."/>
            <person name="Antonin V."/>
            <person name="Barry K.W."/>
            <person name="Bougher N.L."/>
            <person name="Buchanan P."/>
            <person name="Buyck B."/>
            <person name="Bense V."/>
            <person name="Catcheside P."/>
            <person name="Chovatia M."/>
            <person name="Cooper J."/>
            <person name="Damon W."/>
            <person name="Desjardin D."/>
            <person name="Finy P."/>
            <person name="Geml J."/>
            <person name="Haridas S."/>
            <person name="Hughes K."/>
            <person name="Justo A."/>
            <person name="Karasinski D."/>
            <person name="Kautmanova I."/>
            <person name="Kiss B."/>
            <person name="Kocsube S."/>
            <person name="Kotiranta H."/>
            <person name="LaButti K.M."/>
            <person name="Lechner B.E."/>
            <person name="Liimatainen K."/>
            <person name="Lipzen A."/>
            <person name="Lukacs Z."/>
            <person name="Mihaltcheva S."/>
            <person name="Morgado L.N."/>
            <person name="Niskanen T."/>
            <person name="Noordeloos M.E."/>
            <person name="Ohm R.A."/>
            <person name="Ortiz-Santana B."/>
            <person name="Ovrebo C."/>
            <person name="Racz N."/>
            <person name="Riley R."/>
            <person name="Savchenko A."/>
            <person name="Shiryaev A."/>
            <person name="Soop K."/>
            <person name="Spirin V."/>
            <person name="Szebenyi C."/>
            <person name="Tomsovsky M."/>
            <person name="Tulloss R.E."/>
            <person name="Uehling J."/>
            <person name="Grigoriev I.V."/>
            <person name="Vagvolgyi C."/>
            <person name="Papp T."/>
            <person name="Martin F.M."/>
            <person name="Miettinen O."/>
            <person name="Hibbett D.S."/>
            <person name="Nagy L.G."/>
        </authorList>
    </citation>
    <scope>NUCLEOTIDE SEQUENCE [LARGE SCALE GENOMIC DNA]</scope>
    <source>
        <strain evidence="1 2">CBS 166.37</strain>
    </source>
</reference>
<gene>
    <name evidence="1" type="ORF">BDQ12DRAFT_671279</name>
</gene>
<evidence type="ECO:0000313" key="2">
    <source>
        <dbReference type="Proteomes" id="UP000308652"/>
    </source>
</evidence>